<dbReference type="Gene3D" id="3.30.450.20">
    <property type="entry name" value="PAS domain"/>
    <property type="match status" value="1"/>
</dbReference>
<dbReference type="GO" id="GO:0005524">
    <property type="term" value="F:ATP binding"/>
    <property type="evidence" value="ECO:0007669"/>
    <property type="project" value="UniProtKB-KW"/>
</dbReference>
<evidence type="ECO:0000259" key="11">
    <source>
        <dbReference type="PROSITE" id="PS50109"/>
    </source>
</evidence>
<dbReference type="PANTHER" id="PTHR43065:SF10">
    <property type="entry name" value="PEROXIDE STRESS-ACTIVATED HISTIDINE KINASE MAK3"/>
    <property type="match status" value="1"/>
</dbReference>
<comment type="subcellular location">
    <subcellularLocation>
        <location evidence="2">Membrane</location>
    </subcellularLocation>
</comment>
<feature type="domain" description="Histidine kinase" evidence="11">
    <location>
        <begin position="460"/>
        <end position="664"/>
    </location>
</feature>
<dbReference type="AlphaFoldDB" id="A0A2L2XB66"/>
<evidence type="ECO:0000256" key="6">
    <source>
        <dbReference type="ARBA" id="ARBA00022741"/>
    </source>
</evidence>
<evidence type="ECO:0000259" key="12">
    <source>
        <dbReference type="PROSITE" id="PS50885"/>
    </source>
</evidence>
<dbReference type="InterPro" id="IPR005467">
    <property type="entry name" value="His_kinase_dom"/>
</dbReference>
<dbReference type="SUPFAM" id="SSF55785">
    <property type="entry name" value="PYP-like sensor domain (PAS domain)"/>
    <property type="match status" value="1"/>
</dbReference>
<keyword evidence="5" id="KW-0808">Transferase</keyword>
<evidence type="ECO:0000256" key="8">
    <source>
        <dbReference type="ARBA" id="ARBA00022840"/>
    </source>
</evidence>
<dbReference type="SUPFAM" id="SSF55874">
    <property type="entry name" value="ATPase domain of HSP90 chaperone/DNA topoisomerase II/histidine kinase"/>
    <property type="match status" value="1"/>
</dbReference>
<feature type="transmembrane region" description="Helical" evidence="10">
    <location>
        <begin position="72"/>
        <end position="91"/>
    </location>
</feature>
<dbReference type="InterPro" id="IPR036097">
    <property type="entry name" value="HisK_dim/P_sf"/>
</dbReference>
<reference evidence="14" key="1">
    <citation type="submission" date="2018-02" db="EMBL/GenBank/DDBJ databases">
        <title>Genome sequence of Desulfocucumis palustris strain NAW-5.</title>
        <authorList>
            <person name="Watanabe M."/>
            <person name="Kojima H."/>
            <person name="Fukui M."/>
        </authorList>
    </citation>
    <scope>NUCLEOTIDE SEQUENCE [LARGE SCALE GENOMIC DNA]</scope>
    <source>
        <strain evidence="14">NAW-5</strain>
    </source>
</reference>
<proteinExistence type="predicted"/>
<dbReference type="InterPro" id="IPR003594">
    <property type="entry name" value="HATPase_dom"/>
</dbReference>
<keyword evidence="10" id="KW-1133">Transmembrane helix</keyword>
<evidence type="ECO:0000256" key="9">
    <source>
        <dbReference type="ARBA" id="ARBA00023012"/>
    </source>
</evidence>
<dbReference type="PANTHER" id="PTHR43065">
    <property type="entry name" value="SENSOR HISTIDINE KINASE"/>
    <property type="match status" value="1"/>
</dbReference>
<accession>A0A2L2XB66</accession>
<organism evidence="13 14">
    <name type="scientific">Desulfocucumis palustris</name>
    <dbReference type="NCBI Taxonomy" id="1898651"/>
    <lineage>
        <taxon>Bacteria</taxon>
        <taxon>Bacillati</taxon>
        <taxon>Bacillota</taxon>
        <taxon>Clostridia</taxon>
        <taxon>Eubacteriales</taxon>
        <taxon>Desulfocucumaceae</taxon>
        <taxon>Desulfocucumis</taxon>
    </lineage>
</organism>
<dbReference type="Pfam" id="PF08448">
    <property type="entry name" value="PAS_4"/>
    <property type="match status" value="1"/>
</dbReference>
<feature type="domain" description="HAMP" evidence="12">
    <location>
        <begin position="274"/>
        <end position="324"/>
    </location>
</feature>
<name>A0A2L2XB66_9FIRM</name>
<dbReference type="CDD" id="cd00130">
    <property type="entry name" value="PAS"/>
    <property type="match status" value="1"/>
</dbReference>
<evidence type="ECO:0000256" key="2">
    <source>
        <dbReference type="ARBA" id="ARBA00004370"/>
    </source>
</evidence>
<keyword evidence="6" id="KW-0547">Nucleotide-binding</keyword>
<dbReference type="Pfam" id="PF00512">
    <property type="entry name" value="HisKA"/>
    <property type="match status" value="1"/>
</dbReference>
<dbReference type="InterPro" id="IPR003661">
    <property type="entry name" value="HisK_dim/P_dom"/>
</dbReference>
<keyword evidence="7 13" id="KW-0418">Kinase</keyword>
<dbReference type="PRINTS" id="PR00344">
    <property type="entry name" value="BCTRLSENSOR"/>
</dbReference>
<dbReference type="Proteomes" id="UP000239549">
    <property type="component" value="Unassembled WGS sequence"/>
</dbReference>
<gene>
    <name evidence="13" type="ORF">DCCM_2641</name>
</gene>
<evidence type="ECO:0000256" key="3">
    <source>
        <dbReference type="ARBA" id="ARBA00012438"/>
    </source>
</evidence>
<keyword evidence="8" id="KW-0067">ATP-binding</keyword>
<dbReference type="CDD" id="cd00082">
    <property type="entry name" value="HisKA"/>
    <property type="match status" value="1"/>
</dbReference>
<dbReference type="EC" id="2.7.13.3" evidence="3"/>
<dbReference type="PROSITE" id="PS50109">
    <property type="entry name" value="HIS_KIN"/>
    <property type="match status" value="1"/>
</dbReference>
<dbReference type="Pfam" id="PF02518">
    <property type="entry name" value="HATPase_c"/>
    <property type="match status" value="1"/>
</dbReference>
<dbReference type="Gene3D" id="3.30.565.10">
    <property type="entry name" value="Histidine kinase-like ATPase, C-terminal domain"/>
    <property type="match status" value="1"/>
</dbReference>
<dbReference type="InterPro" id="IPR003660">
    <property type="entry name" value="HAMP_dom"/>
</dbReference>
<protein>
    <recommendedName>
        <fullName evidence="3">histidine kinase</fullName>
        <ecNumber evidence="3">2.7.13.3</ecNumber>
    </recommendedName>
</protein>
<evidence type="ECO:0000256" key="4">
    <source>
        <dbReference type="ARBA" id="ARBA00022553"/>
    </source>
</evidence>
<comment type="caution">
    <text evidence="13">The sequence shown here is derived from an EMBL/GenBank/DDBJ whole genome shotgun (WGS) entry which is preliminary data.</text>
</comment>
<dbReference type="EMBL" id="BFAV01000104">
    <property type="protein sequence ID" value="GBF33539.1"/>
    <property type="molecule type" value="Genomic_DNA"/>
</dbReference>
<dbReference type="InterPro" id="IPR000014">
    <property type="entry name" value="PAS"/>
</dbReference>
<evidence type="ECO:0000256" key="7">
    <source>
        <dbReference type="ARBA" id="ARBA00022777"/>
    </source>
</evidence>
<dbReference type="SMART" id="SM00388">
    <property type="entry name" value="HisKA"/>
    <property type="match status" value="1"/>
</dbReference>
<dbReference type="GO" id="GO:0000155">
    <property type="term" value="F:phosphorelay sensor kinase activity"/>
    <property type="evidence" value="ECO:0007669"/>
    <property type="project" value="InterPro"/>
</dbReference>
<dbReference type="InterPro" id="IPR013656">
    <property type="entry name" value="PAS_4"/>
</dbReference>
<keyword evidence="14" id="KW-1185">Reference proteome</keyword>
<keyword evidence="9" id="KW-0902">Two-component regulatory system</keyword>
<comment type="catalytic activity">
    <reaction evidence="1">
        <text>ATP + protein L-histidine = ADP + protein N-phospho-L-histidine.</text>
        <dbReference type="EC" id="2.7.13.3"/>
    </reaction>
</comment>
<dbReference type="PROSITE" id="PS50885">
    <property type="entry name" value="HAMP"/>
    <property type="match status" value="1"/>
</dbReference>
<evidence type="ECO:0000256" key="10">
    <source>
        <dbReference type="SAM" id="Phobius"/>
    </source>
</evidence>
<evidence type="ECO:0000313" key="13">
    <source>
        <dbReference type="EMBL" id="GBF33539.1"/>
    </source>
</evidence>
<dbReference type="InterPro" id="IPR035965">
    <property type="entry name" value="PAS-like_dom_sf"/>
</dbReference>
<keyword evidence="4" id="KW-0597">Phosphoprotein</keyword>
<evidence type="ECO:0000313" key="14">
    <source>
        <dbReference type="Proteomes" id="UP000239549"/>
    </source>
</evidence>
<dbReference type="SUPFAM" id="SSF47384">
    <property type="entry name" value="Homodimeric domain of signal transducing histidine kinase"/>
    <property type="match status" value="1"/>
</dbReference>
<evidence type="ECO:0000256" key="1">
    <source>
        <dbReference type="ARBA" id="ARBA00000085"/>
    </source>
</evidence>
<sequence>MFAIAPFLYLLQKIINNQGNIANNLLRLNCLRILQLIFACAKINILTTAEDKMSFKINDRLNSVGIGFGDRILGLVLLLLIATIALSIYMLHTIKSSEDAIIEHQRTRLNQVARYFERNFGSGLQHYLDEQGAGTKSREQRIEIAAQYINGVINEVHEEYPDVHIGLWVAEMDVFFDGTQRFNENYSLRRKEAFEEALKNKSTLIRDVGYQEGGIVEVYMPLERNGKLEGVIRSAEYLSDAGFYNQRRQVEYTIYVLVGFVIAIGIIGAVLLFRQLVNQVQEIKDGVRLLEDDYNRLLPKAPGELGEITGAINRFARRISELNLYNKTMLAVIDDGILVVDTGGKIIIANNMIQRMFRLPDFCLDKNFREILPKGSPFQVLLDRTLNDLRDSRDIQVSWADMPGSHNIQEYLISTFVLNDGSGILIGAVLCCRDITERVRLKERASRQERLASLGKLVAGVAHEIRNPLTSISCYIQRWQGQNNGDQKALATVNREMSRLDSLVDQLLYFAKPAEAQFRKYDLNYLVEDVLSFFGEVFYGKYNIIKELSSNTPDVWADPEQVERVVVNIIFNAVQAMPEGGSIIVSTAPANDEFARLSISDTGCGIPAENLPHLFDPFYSTRPKGTGLGLAIAHEIIQAHGGHIEVESEVGHGTTFHIFLRTRGE</sequence>
<dbReference type="InterPro" id="IPR036890">
    <property type="entry name" value="HATPase_C_sf"/>
</dbReference>
<feature type="transmembrane region" description="Helical" evidence="10">
    <location>
        <begin position="252"/>
        <end position="273"/>
    </location>
</feature>
<evidence type="ECO:0000256" key="5">
    <source>
        <dbReference type="ARBA" id="ARBA00022679"/>
    </source>
</evidence>
<dbReference type="GO" id="GO:0016020">
    <property type="term" value="C:membrane"/>
    <property type="evidence" value="ECO:0007669"/>
    <property type="project" value="UniProtKB-SubCell"/>
</dbReference>
<dbReference type="SMART" id="SM00387">
    <property type="entry name" value="HATPase_c"/>
    <property type="match status" value="1"/>
</dbReference>
<dbReference type="Gene3D" id="1.10.287.130">
    <property type="match status" value="1"/>
</dbReference>
<keyword evidence="10" id="KW-0472">Membrane</keyword>
<keyword evidence="10" id="KW-0812">Transmembrane</keyword>
<dbReference type="InterPro" id="IPR004358">
    <property type="entry name" value="Sig_transdc_His_kin-like_C"/>
</dbReference>